<dbReference type="InterPro" id="IPR017926">
    <property type="entry name" value="GATASE"/>
</dbReference>
<dbReference type="PANTHER" id="PTHR42695">
    <property type="entry name" value="GLUTAMINE AMIDOTRANSFERASE YLR126C-RELATED"/>
    <property type="match status" value="1"/>
</dbReference>
<feature type="domain" description="Glutamine amidotransferase" evidence="1">
    <location>
        <begin position="43"/>
        <end position="181"/>
    </location>
</feature>
<dbReference type="Pfam" id="PF00117">
    <property type="entry name" value="GATase"/>
    <property type="match status" value="1"/>
</dbReference>
<dbReference type="GO" id="GO:0016740">
    <property type="term" value="F:transferase activity"/>
    <property type="evidence" value="ECO:0007669"/>
    <property type="project" value="UniProtKB-KW"/>
</dbReference>
<gene>
    <name evidence="2" type="ORF">EI42_00018</name>
</gene>
<dbReference type="GO" id="GO:0005829">
    <property type="term" value="C:cytosol"/>
    <property type="evidence" value="ECO:0007669"/>
    <property type="project" value="TreeGrafter"/>
</dbReference>
<organism evidence="2 3">
    <name type="scientific">Thermosporothrix hazakensis</name>
    <dbReference type="NCBI Taxonomy" id="644383"/>
    <lineage>
        <taxon>Bacteria</taxon>
        <taxon>Bacillati</taxon>
        <taxon>Chloroflexota</taxon>
        <taxon>Ktedonobacteria</taxon>
        <taxon>Ktedonobacterales</taxon>
        <taxon>Thermosporotrichaceae</taxon>
        <taxon>Thermosporothrix</taxon>
    </lineage>
</organism>
<evidence type="ECO:0000259" key="1">
    <source>
        <dbReference type="Pfam" id="PF00117"/>
    </source>
</evidence>
<dbReference type="InterPro" id="IPR044992">
    <property type="entry name" value="ChyE-like"/>
</dbReference>
<proteinExistence type="predicted"/>
<dbReference type="Proteomes" id="UP000248806">
    <property type="component" value="Unassembled WGS sequence"/>
</dbReference>
<evidence type="ECO:0000313" key="3">
    <source>
        <dbReference type="Proteomes" id="UP000248806"/>
    </source>
</evidence>
<sequence length="238" mass="26995">MAKQILVLQHAQEDPIGFLGEILEEYGISFEPVLVETETLPDPTAYAAVIALGGTQHVYDRERHPYFATEAPFLRHLVEQDIPYLGICLGSQLLADALGGHVRRHHTAEIGFYDVELTPEGRADPLFAGFADACTVFHWHEDVFELPAGAVLLATSPAARNQAFRIGKHAYGLQFHIEITPEMLQLWLQAPVQRPRSAQEIALLERLQREQREKFPIFHRHSRILFKNFLKSSNLLQE</sequence>
<dbReference type="PROSITE" id="PS51273">
    <property type="entry name" value="GATASE_TYPE_1"/>
    <property type="match status" value="1"/>
</dbReference>
<keyword evidence="3" id="KW-1185">Reference proteome</keyword>
<reference evidence="2 3" key="1">
    <citation type="submission" date="2018-06" db="EMBL/GenBank/DDBJ databases">
        <title>Genomic Encyclopedia of Archaeal and Bacterial Type Strains, Phase II (KMG-II): from individual species to whole genera.</title>
        <authorList>
            <person name="Goeker M."/>
        </authorList>
    </citation>
    <scope>NUCLEOTIDE SEQUENCE [LARGE SCALE GENOMIC DNA]</scope>
    <source>
        <strain evidence="2 3">ATCC BAA-1881</strain>
    </source>
</reference>
<dbReference type="CDD" id="cd01741">
    <property type="entry name" value="GATase1_1"/>
    <property type="match status" value="1"/>
</dbReference>
<dbReference type="InterPro" id="IPR029062">
    <property type="entry name" value="Class_I_gatase-like"/>
</dbReference>
<dbReference type="Gene3D" id="3.40.50.880">
    <property type="match status" value="1"/>
</dbReference>
<evidence type="ECO:0000313" key="2">
    <source>
        <dbReference type="EMBL" id="PZW35855.1"/>
    </source>
</evidence>
<keyword evidence="2" id="KW-0808">Transferase</keyword>
<keyword evidence="2" id="KW-0315">Glutamine amidotransferase</keyword>
<dbReference type="RefSeq" id="WP_170142243.1">
    <property type="nucleotide sequence ID" value="NZ_BIFX01000001.1"/>
</dbReference>
<dbReference type="PANTHER" id="PTHR42695:SF5">
    <property type="entry name" value="GLUTAMINE AMIDOTRANSFERASE YLR126C-RELATED"/>
    <property type="match status" value="1"/>
</dbReference>
<dbReference type="EMBL" id="QKUF01000001">
    <property type="protein sequence ID" value="PZW35855.1"/>
    <property type="molecule type" value="Genomic_DNA"/>
</dbReference>
<accession>A0A326UD36</accession>
<dbReference type="AlphaFoldDB" id="A0A326UD36"/>
<dbReference type="FunFam" id="3.40.50.880:FF:000033">
    <property type="entry name" value="Glutamine amidotransferase class-I"/>
    <property type="match status" value="1"/>
</dbReference>
<protein>
    <submittedName>
        <fullName evidence="2">GMP synthase-like glutamine amidotransferase</fullName>
    </submittedName>
</protein>
<comment type="caution">
    <text evidence="2">The sequence shown here is derived from an EMBL/GenBank/DDBJ whole genome shotgun (WGS) entry which is preliminary data.</text>
</comment>
<dbReference type="SUPFAM" id="SSF52317">
    <property type="entry name" value="Class I glutamine amidotransferase-like"/>
    <property type="match status" value="1"/>
</dbReference>
<name>A0A326UD36_THEHA</name>